<evidence type="ECO:0008006" key="4">
    <source>
        <dbReference type="Google" id="ProtNLM"/>
    </source>
</evidence>
<dbReference type="GO" id="GO:0043448">
    <property type="term" value="P:alkane catabolic process"/>
    <property type="evidence" value="ECO:0007669"/>
    <property type="project" value="TreeGrafter"/>
</dbReference>
<dbReference type="OrthoDB" id="597632at2"/>
<feature type="chain" id="PRO_5009186149" description="Lipoprotein" evidence="1">
    <location>
        <begin position="20"/>
        <end position="275"/>
    </location>
</feature>
<evidence type="ECO:0000256" key="1">
    <source>
        <dbReference type="SAM" id="SignalP"/>
    </source>
</evidence>
<evidence type="ECO:0000313" key="2">
    <source>
        <dbReference type="EMBL" id="OEK07845.1"/>
    </source>
</evidence>
<feature type="signal peptide" evidence="1">
    <location>
        <begin position="1"/>
        <end position="19"/>
    </location>
</feature>
<dbReference type="Proteomes" id="UP000095713">
    <property type="component" value="Unassembled WGS sequence"/>
</dbReference>
<comment type="caution">
    <text evidence="2">The sequence shown here is derived from an EMBL/GenBank/DDBJ whole genome shotgun (WGS) entry which is preliminary data.</text>
</comment>
<protein>
    <recommendedName>
        <fullName evidence="4">Lipoprotein</fullName>
    </recommendedName>
</protein>
<reference evidence="2 3" key="1">
    <citation type="submission" date="2016-05" db="EMBL/GenBank/DDBJ databases">
        <title>Draft Genome Sequence of Algibacter sp. Strain SK-16 Isolated from the Surface Water of Aburatsubo Inlet.</title>
        <authorList>
            <person name="Wong S.-K."/>
            <person name="Yoshizawa S."/>
            <person name="Nakajima Y."/>
            <person name="Ogura Y."/>
            <person name="Tetsuya H."/>
            <person name="Hamasaki K."/>
        </authorList>
    </citation>
    <scope>NUCLEOTIDE SEQUENCE [LARGE SCALE GENOMIC DNA]</scope>
    <source>
        <strain evidence="2 3">SK-16</strain>
    </source>
</reference>
<gene>
    <name evidence="2" type="ORF">A8C32_15295</name>
</gene>
<dbReference type="PANTHER" id="PTHR39335:SF1">
    <property type="entry name" value="BLL4220 PROTEIN"/>
    <property type="match status" value="1"/>
</dbReference>
<organism evidence="2 3">
    <name type="scientific">Flavivirga aquatica</name>
    <dbReference type="NCBI Taxonomy" id="1849968"/>
    <lineage>
        <taxon>Bacteria</taxon>
        <taxon>Pseudomonadati</taxon>
        <taxon>Bacteroidota</taxon>
        <taxon>Flavobacteriia</taxon>
        <taxon>Flavobacteriales</taxon>
        <taxon>Flavobacteriaceae</taxon>
        <taxon>Flavivirga</taxon>
    </lineage>
</organism>
<dbReference type="PANTHER" id="PTHR39335">
    <property type="entry name" value="BLL4220 PROTEIN"/>
    <property type="match status" value="1"/>
</dbReference>
<proteinExistence type="predicted"/>
<name>A0A1E5T8Y4_9FLAO</name>
<sequence>MRKSILLLFISAVLFNSCSSDDSNQESGNPTENNNSIRLANNTTLGNILTDENGMSLYFFSKDSNGESACVDGCVAAWPIFYSESLTLDEGLSASDFAQITRADGEKQTTYKGWPLYYFANDNAVGDTNGDKFGNNWFVAKPDYSLMYVQAQLVGRDQDGNDKNFKGDYTPGNELTFYITDDRGRTLYAYKFDDEGKNNYTAQDFSNNAIWPVFHVDIDKLPSILNPNDFGVINVFGESQLTFKGRPLYYFGQDVERGDNYGISVPTPGIWPIVN</sequence>
<dbReference type="EMBL" id="MDJD01000043">
    <property type="protein sequence ID" value="OEK07845.1"/>
    <property type="molecule type" value="Genomic_DNA"/>
</dbReference>
<dbReference type="STRING" id="1849968.A8C32_15295"/>
<dbReference type="Pfam" id="PF03640">
    <property type="entry name" value="Lipoprotein_15"/>
    <property type="match status" value="2"/>
</dbReference>
<dbReference type="RefSeq" id="WP_069830303.1">
    <property type="nucleotide sequence ID" value="NZ_MDJD01000043.1"/>
</dbReference>
<keyword evidence="3" id="KW-1185">Reference proteome</keyword>
<accession>A0A1E5T8Y4</accession>
<keyword evidence="1" id="KW-0732">Signal</keyword>
<dbReference type="InterPro" id="IPR005297">
    <property type="entry name" value="Lipoprotein_repeat"/>
</dbReference>
<dbReference type="AlphaFoldDB" id="A0A1E5T8Y4"/>
<evidence type="ECO:0000313" key="3">
    <source>
        <dbReference type="Proteomes" id="UP000095713"/>
    </source>
</evidence>